<dbReference type="STRING" id="1271860.SAMN05216174_102402"/>
<protein>
    <submittedName>
        <fullName evidence="1">Immunity protein Imm1</fullName>
    </submittedName>
</protein>
<dbReference type="InterPro" id="IPR025680">
    <property type="entry name" value="DddI"/>
</dbReference>
<name>A0A1G6M6R4_9PSEU</name>
<dbReference type="EMBL" id="FMZZ01000002">
    <property type="protein sequence ID" value="SDC51258.1"/>
    <property type="molecule type" value="Genomic_DNA"/>
</dbReference>
<sequence length="141" mass="15758">MVPLEVYYAHEHEDDPIVVTTEAEVDALIDRVKAESPSDAPILMQIHPADGSKQEFAVGIRGDVGVLYFTGREWPHGVYSVGEGAYTHDELAYFFADQWTGFPSNAEIPLDDIRRAFKEHLVTDGARPTNIRWQDNTTAPS</sequence>
<dbReference type="AlphaFoldDB" id="A0A1G6M6R4"/>
<dbReference type="Proteomes" id="UP000199501">
    <property type="component" value="Unassembled WGS sequence"/>
</dbReference>
<dbReference type="OrthoDB" id="5185958at2"/>
<accession>A0A1G6M6R4</accession>
<gene>
    <name evidence="1" type="ORF">SAMN05216174_102402</name>
</gene>
<keyword evidence="2" id="KW-1185">Reference proteome</keyword>
<organism evidence="1 2">
    <name type="scientific">Actinokineospora iranica</name>
    <dbReference type="NCBI Taxonomy" id="1271860"/>
    <lineage>
        <taxon>Bacteria</taxon>
        <taxon>Bacillati</taxon>
        <taxon>Actinomycetota</taxon>
        <taxon>Actinomycetes</taxon>
        <taxon>Pseudonocardiales</taxon>
        <taxon>Pseudonocardiaceae</taxon>
        <taxon>Actinokineospora</taxon>
    </lineage>
</organism>
<dbReference type="Pfam" id="PF14430">
    <property type="entry name" value="Imm1"/>
    <property type="match status" value="1"/>
</dbReference>
<evidence type="ECO:0000313" key="2">
    <source>
        <dbReference type="Proteomes" id="UP000199501"/>
    </source>
</evidence>
<reference evidence="2" key="1">
    <citation type="submission" date="2016-10" db="EMBL/GenBank/DDBJ databases">
        <authorList>
            <person name="Varghese N."/>
            <person name="Submissions S."/>
        </authorList>
    </citation>
    <scope>NUCLEOTIDE SEQUENCE [LARGE SCALE GENOMIC DNA]</scope>
    <source>
        <strain evidence="2">IBRC-M 10403</strain>
    </source>
</reference>
<evidence type="ECO:0000313" key="1">
    <source>
        <dbReference type="EMBL" id="SDC51258.1"/>
    </source>
</evidence>
<dbReference type="RefSeq" id="WP_091449150.1">
    <property type="nucleotide sequence ID" value="NZ_FMZZ01000002.1"/>
</dbReference>
<proteinExistence type="predicted"/>